<proteinExistence type="inferred from homology"/>
<reference evidence="3 4" key="1">
    <citation type="submission" date="2024-04" db="EMBL/GenBank/DDBJ databases">
        <title>Salinicola lusitanus LLJ914,a marine bacterium isolated from the Okinawa Trough.</title>
        <authorList>
            <person name="Li J."/>
        </authorList>
    </citation>
    <scope>NUCLEOTIDE SEQUENCE [LARGE SCALE GENOMIC DNA]</scope>
    <source>
        <strain evidence="3 4">LLJ914</strain>
    </source>
</reference>
<gene>
    <name evidence="3" type="ORF">AAGT95_04835</name>
</gene>
<dbReference type="PIRSF" id="PIRSF017082">
    <property type="entry name" value="YflP"/>
    <property type="match status" value="1"/>
</dbReference>
<evidence type="ECO:0000256" key="2">
    <source>
        <dbReference type="SAM" id="SignalP"/>
    </source>
</evidence>
<dbReference type="Pfam" id="PF03401">
    <property type="entry name" value="TctC"/>
    <property type="match status" value="1"/>
</dbReference>
<dbReference type="EMBL" id="CP151919">
    <property type="protein sequence ID" value="XAD55299.1"/>
    <property type="molecule type" value="Genomic_DNA"/>
</dbReference>
<accession>A0ABZ3CVX6</accession>
<dbReference type="Gene3D" id="3.40.190.150">
    <property type="entry name" value="Bordetella uptake gene, domain 1"/>
    <property type="match status" value="1"/>
</dbReference>
<dbReference type="Gene3D" id="3.40.190.10">
    <property type="entry name" value="Periplasmic binding protein-like II"/>
    <property type="match status" value="1"/>
</dbReference>
<feature type="signal peptide" evidence="2">
    <location>
        <begin position="1"/>
        <end position="34"/>
    </location>
</feature>
<dbReference type="InterPro" id="IPR042100">
    <property type="entry name" value="Bug_dom1"/>
</dbReference>
<keyword evidence="4" id="KW-1185">Reference proteome</keyword>
<name>A0ABZ3CVX6_9GAMM</name>
<dbReference type="CDD" id="cd07012">
    <property type="entry name" value="PBP2_Bug_TTT"/>
    <property type="match status" value="1"/>
</dbReference>
<dbReference type="RefSeq" id="WP_110601412.1">
    <property type="nucleotide sequence ID" value="NZ_CP151919.1"/>
</dbReference>
<comment type="similarity">
    <text evidence="1">Belongs to the UPF0065 (bug) family.</text>
</comment>
<keyword evidence="2" id="KW-0732">Signal</keyword>
<evidence type="ECO:0000313" key="3">
    <source>
        <dbReference type="EMBL" id="XAD55299.1"/>
    </source>
</evidence>
<dbReference type="Proteomes" id="UP001453229">
    <property type="component" value="Chromosome"/>
</dbReference>
<evidence type="ECO:0000256" key="1">
    <source>
        <dbReference type="ARBA" id="ARBA00006987"/>
    </source>
</evidence>
<dbReference type="SUPFAM" id="SSF53850">
    <property type="entry name" value="Periplasmic binding protein-like II"/>
    <property type="match status" value="1"/>
</dbReference>
<sequence length="335" mass="35428">MTFVANLSRPLKGLAVGLAVLSTLTMAAAGPARADGDYPSQPIRLVVPFGPGGSTDLAARVLAKELPPIIGADIAVINVPGAGGAVGTKQVIDSAADGYTLLMAAIGSNVLRPALNPDLPYHYDDVTYLGRTQINPNVLIVRNGTYADFAEFQQALETRQGKLRYGTAGVGQVTHLGPILLYQALDIPTEAATPVHYDSDPAAMLALMQGEVDFVQANLPSVASAIQGDQVKALAVTTPERIDALPDVPTYTELGLPDVSIVGWRGVAGPKDLPQDVVDSWNRALAELTRSDAWLEATRQLGDDPAYLNGADFTEFAKQDFERYRAIGDSLGLTH</sequence>
<protein>
    <submittedName>
        <fullName evidence="3">Tripartite tricarboxylate transporter substrate binding protein</fullName>
    </submittedName>
</protein>
<feature type="chain" id="PRO_5047118006" evidence="2">
    <location>
        <begin position="35"/>
        <end position="335"/>
    </location>
</feature>
<dbReference type="InterPro" id="IPR005064">
    <property type="entry name" value="BUG"/>
</dbReference>
<dbReference type="PANTHER" id="PTHR42928">
    <property type="entry name" value="TRICARBOXYLATE-BINDING PROTEIN"/>
    <property type="match status" value="1"/>
</dbReference>
<dbReference type="PANTHER" id="PTHR42928:SF5">
    <property type="entry name" value="BLR1237 PROTEIN"/>
    <property type="match status" value="1"/>
</dbReference>
<evidence type="ECO:0000313" key="4">
    <source>
        <dbReference type="Proteomes" id="UP001453229"/>
    </source>
</evidence>
<organism evidence="3 4">
    <name type="scientific">Salinicola lusitanus</name>
    <dbReference type="NCBI Taxonomy" id="1949085"/>
    <lineage>
        <taxon>Bacteria</taxon>
        <taxon>Pseudomonadati</taxon>
        <taxon>Pseudomonadota</taxon>
        <taxon>Gammaproteobacteria</taxon>
        <taxon>Oceanospirillales</taxon>
        <taxon>Halomonadaceae</taxon>
        <taxon>Salinicola</taxon>
    </lineage>
</organism>